<protein>
    <recommendedName>
        <fullName evidence="8">Protein kinase domain-containing protein</fullName>
    </recommendedName>
</protein>
<dbReference type="InterPro" id="IPR008271">
    <property type="entry name" value="Ser/Thr_kinase_AS"/>
</dbReference>
<evidence type="ECO:0000256" key="6">
    <source>
        <dbReference type="PROSITE-ProRule" id="PRU10141"/>
    </source>
</evidence>
<keyword evidence="1" id="KW-0808">Transferase</keyword>
<dbReference type="PROSITE" id="PS00107">
    <property type="entry name" value="PROTEIN_KINASE_ATP"/>
    <property type="match status" value="1"/>
</dbReference>
<dbReference type="Gene3D" id="1.10.510.10">
    <property type="entry name" value="Transferase(Phosphotransferase) domain 1"/>
    <property type="match status" value="1"/>
</dbReference>
<dbReference type="VEuPathDB" id="AmoebaDB:FDP41_011400"/>
<dbReference type="GO" id="GO:0005634">
    <property type="term" value="C:nucleus"/>
    <property type="evidence" value="ECO:0007669"/>
    <property type="project" value="TreeGrafter"/>
</dbReference>
<dbReference type="AlphaFoldDB" id="A0A6A5C9T8"/>
<keyword evidence="4 6" id="KW-0067">ATP-binding</keyword>
<dbReference type="PANTHER" id="PTHR11042">
    <property type="entry name" value="EUKARYOTIC TRANSLATION INITIATION FACTOR 2-ALPHA KINASE EIF2-ALPHA KINASE -RELATED"/>
    <property type="match status" value="1"/>
</dbReference>
<dbReference type="InterPro" id="IPR000719">
    <property type="entry name" value="Prot_kinase_dom"/>
</dbReference>
<dbReference type="InterPro" id="IPR017441">
    <property type="entry name" value="Protein_kinase_ATP_BS"/>
</dbReference>
<feature type="region of interest" description="Disordered" evidence="7">
    <location>
        <begin position="25"/>
        <end position="119"/>
    </location>
</feature>
<dbReference type="PROSITE" id="PS50011">
    <property type="entry name" value="PROTEIN_KINASE_DOM"/>
    <property type="match status" value="1"/>
</dbReference>
<dbReference type="PANTHER" id="PTHR11042:SF190">
    <property type="entry name" value="MITOSIS INHIBITOR PROTEIN KINASE MIK1"/>
    <property type="match status" value="1"/>
</dbReference>
<name>A0A6A5C9T8_NAEFO</name>
<dbReference type="GeneID" id="68118615"/>
<comment type="caution">
    <text evidence="9">The sequence shown here is derived from an EMBL/GenBank/DDBJ whole genome shotgun (WGS) entry which is preliminary data.</text>
</comment>
<evidence type="ECO:0000256" key="4">
    <source>
        <dbReference type="ARBA" id="ARBA00022840"/>
    </source>
</evidence>
<keyword evidence="10" id="KW-1185">Reference proteome</keyword>
<comment type="similarity">
    <text evidence="5">Belongs to the protein kinase superfamily. Ser/Thr protein kinase family. GCN2 subfamily.</text>
</comment>
<dbReference type="OMA" id="LACSYSH"/>
<feature type="domain" description="Protein kinase" evidence="8">
    <location>
        <begin position="126"/>
        <end position="386"/>
    </location>
</feature>
<dbReference type="Proteomes" id="UP000444721">
    <property type="component" value="Unassembled WGS sequence"/>
</dbReference>
<keyword evidence="3" id="KW-0418">Kinase</keyword>
<accession>A0A6A5C9T8</accession>
<dbReference type="EMBL" id="VFQX01000009">
    <property type="protein sequence ID" value="KAF0982470.1"/>
    <property type="molecule type" value="Genomic_DNA"/>
</dbReference>
<keyword evidence="2 6" id="KW-0547">Nucleotide-binding</keyword>
<evidence type="ECO:0000259" key="8">
    <source>
        <dbReference type="PROSITE" id="PS50011"/>
    </source>
</evidence>
<dbReference type="GO" id="GO:0005524">
    <property type="term" value="F:ATP binding"/>
    <property type="evidence" value="ECO:0007669"/>
    <property type="project" value="UniProtKB-UniRule"/>
</dbReference>
<dbReference type="SUPFAM" id="SSF56112">
    <property type="entry name" value="Protein kinase-like (PK-like)"/>
    <property type="match status" value="1"/>
</dbReference>
<dbReference type="InterPro" id="IPR011009">
    <property type="entry name" value="Kinase-like_dom_sf"/>
</dbReference>
<dbReference type="GO" id="GO:0005737">
    <property type="term" value="C:cytoplasm"/>
    <property type="evidence" value="ECO:0007669"/>
    <property type="project" value="TreeGrafter"/>
</dbReference>
<dbReference type="Pfam" id="PF00069">
    <property type="entry name" value="Pkinase"/>
    <property type="match status" value="1"/>
</dbReference>
<feature type="compositionally biased region" description="Low complexity" evidence="7">
    <location>
        <begin position="53"/>
        <end position="107"/>
    </location>
</feature>
<dbReference type="VEuPathDB" id="AmoebaDB:NfTy_019340"/>
<organism evidence="9 10">
    <name type="scientific">Naegleria fowleri</name>
    <name type="common">Brain eating amoeba</name>
    <dbReference type="NCBI Taxonomy" id="5763"/>
    <lineage>
        <taxon>Eukaryota</taxon>
        <taxon>Discoba</taxon>
        <taxon>Heterolobosea</taxon>
        <taxon>Tetramitia</taxon>
        <taxon>Eutetramitia</taxon>
        <taxon>Vahlkampfiidae</taxon>
        <taxon>Naegleria</taxon>
    </lineage>
</organism>
<evidence type="ECO:0000313" key="9">
    <source>
        <dbReference type="EMBL" id="KAF0982470.1"/>
    </source>
</evidence>
<evidence type="ECO:0000256" key="1">
    <source>
        <dbReference type="ARBA" id="ARBA00022679"/>
    </source>
</evidence>
<dbReference type="PROSITE" id="PS00108">
    <property type="entry name" value="PROTEIN_KINASE_ST"/>
    <property type="match status" value="1"/>
</dbReference>
<dbReference type="VEuPathDB" id="AmoebaDB:NF0034440"/>
<dbReference type="GO" id="GO:0004672">
    <property type="term" value="F:protein kinase activity"/>
    <property type="evidence" value="ECO:0007669"/>
    <property type="project" value="InterPro"/>
</dbReference>
<sequence>MGIGVSTSKSRMAFQELPEIQQFRRKSVRKAPNNNRLYDGEIYYNPNPQQHHPPTSSNNSNSTTSTSNNHPTSSSSSYSSSSQNNNNNNNNNTTTNSSKLSTPNSPTHSNRRGSVSVAQQQEKIGYEVIKLVGRGTFGEVYHVKQTNTGKDLALKILIKPEKLRDLEKIQNEIEIMKSLVHPNVLHLLDTFEMKDEKNTDCIVIVSEYCELGSIADYLETVVNNEKINFPVWTITGWFVDMIESIKFCSARGVIHRDIKPSNMLIEAVDGRMVIRLADFGLSKALMAKQMANTMCGSPLYAAPEIYNRTGYTSAVDVYSLGVTILELACSYSHDEFSEIVVEEPHRVMELFNSVKLASMKELIMKMIHPDPKIRIGVNDLSEHLLVRAYRFFLQIRSIKGLTHSRIIYEFLESLGTGSSDSSYKLTVESIDDSSATSPTSPVTPVTVTPQIKQNVLAHKELSTKEFFSVMLEAVSIYNAYPKMNVVFETIVALTVIKHQLYKNNHIIIDMLNHDDSHLKAMFNVKAAHHENSELVELVTEVFAEFSKRGDVSRTQILKVLGDLRMEDKIGDKGEDIKQFMKELFKRDVGLKNCAQLLNSRRKTHTDSKLPDSTTTAASVSNATTAAIDQETNLAHV</sequence>
<evidence type="ECO:0000256" key="5">
    <source>
        <dbReference type="ARBA" id="ARBA00037982"/>
    </source>
</evidence>
<evidence type="ECO:0000256" key="7">
    <source>
        <dbReference type="SAM" id="MobiDB-lite"/>
    </source>
</evidence>
<dbReference type="RefSeq" id="XP_044567183.1">
    <property type="nucleotide sequence ID" value="XM_044701805.1"/>
</dbReference>
<feature type="binding site" evidence="6">
    <location>
        <position position="155"/>
    </location>
    <ligand>
        <name>ATP</name>
        <dbReference type="ChEBI" id="CHEBI:30616"/>
    </ligand>
</feature>
<proteinExistence type="inferred from homology"/>
<dbReference type="OrthoDB" id="4062651at2759"/>
<reference evidence="9 10" key="1">
    <citation type="journal article" date="2019" name="Sci. Rep.">
        <title>Nanopore sequencing improves the draft genome of the human pathogenic amoeba Naegleria fowleri.</title>
        <authorList>
            <person name="Liechti N."/>
            <person name="Schurch N."/>
            <person name="Bruggmann R."/>
            <person name="Wittwer M."/>
        </authorList>
    </citation>
    <scope>NUCLEOTIDE SEQUENCE [LARGE SCALE GENOMIC DNA]</scope>
    <source>
        <strain evidence="9 10">ATCC 30894</strain>
    </source>
</reference>
<evidence type="ECO:0000256" key="2">
    <source>
        <dbReference type="ARBA" id="ARBA00022741"/>
    </source>
</evidence>
<evidence type="ECO:0000313" key="10">
    <source>
        <dbReference type="Proteomes" id="UP000444721"/>
    </source>
</evidence>
<dbReference type="SMART" id="SM00220">
    <property type="entry name" value="S_TKc"/>
    <property type="match status" value="1"/>
</dbReference>
<dbReference type="GO" id="GO:0110031">
    <property type="term" value="P:negative regulation of G2/MI transition of meiotic cell cycle"/>
    <property type="evidence" value="ECO:0007669"/>
    <property type="project" value="TreeGrafter"/>
</dbReference>
<gene>
    <name evidence="9" type="ORF">FDP41_011400</name>
</gene>
<dbReference type="InterPro" id="IPR050339">
    <property type="entry name" value="CC_SR_Kinase"/>
</dbReference>
<evidence type="ECO:0000256" key="3">
    <source>
        <dbReference type="ARBA" id="ARBA00022777"/>
    </source>
</evidence>